<keyword evidence="4 7" id="KW-0812">Transmembrane</keyword>
<evidence type="ECO:0000313" key="11">
    <source>
        <dbReference type="Proteomes" id="UP000006001"/>
    </source>
</evidence>
<evidence type="ECO:0000259" key="8">
    <source>
        <dbReference type="Pfam" id="PF01545"/>
    </source>
</evidence>
<dbReference type="AlphaFoldDB" id="D0WE32"/>
<dbReference type="NCBIfam" id="TIGR01297">
    <property type="entry name" value="CDF"/>
    <property type="match status" value="1"/>
</dbReference>
<evidence type="ECO:0000259" key="9">
    <source>
        <dbReference type="Pfam" id="PF16916"/>
    </source>
</evidence>
<sequence length="332" mass="35351">MAKGERRMKAIEGGRRAKAGEGEVRMETAERGARIRHVLLVILLLNLGVALAKIICGSAFSSESVRADGIHSLFDSAGNVVGLAGIVIAARPADRDHPYGHAKYETFASLFIGMLLVFAAYEVGWNAVQSLMSGESHVVASPVAFAVMVVTLVINLGVTTYERRQGRALGSAVLDADAKHTLSDALVSIGVIAGLVLVKLGFPEADAVAALVVTIAIFSTALSVLKDVTETLSDEARVNPERIRSYVLSIEGVAACHNIRTRGPEGEVFADLHILVDPDMSISRAHAIGNAAEALIKERIPQIREVLVHLEPATAQELHEDDVPLETEKTSS</sequence>
<feature type="transmembrane region" description="Helical" evidence="7">
    <location>
        <begin position="141"/>
        <end position="161"/>
    </location>
</feature>
<evidence type="ECO:0000256" key="4">
    <source>
        <dbReference type="ARBA" id="ARBA00022692"/>
    </source>
</evidence>
<feature type="domain" description="Cation efflux protein cytoplasmic" evidence="9">
    <location>
        <begin position="241"/>
        <end position="312"/>
    </location>
</feature>
<dbReference type="PANTHER" id="PTHR43840">
    <property type="entry name" value="MITOCHONDRIAL METAL TRANSPORTER 1-RELATED"/>
    <property type="match status" value="1"/>
</dbReference>
<dbReference type="GO" id="GO:0005886">
    <property type="term" value="C:plasma membrane"/>
    <property type="evidence" value="ECO:0007669"/>
    <property type="project" value="TreeGrafter"/>
</dbReference>
<feature type="transmembrane region" description="Helical" evidence="7">
    <location>
        <begin position="182"/>
        <end position="202"/>
    </location>
</feature>
<proteinExistence type="inferred from homology"/>
<dbReference type="FunFam" id="1.20.1510.10:FF:000006">
    <property type="entry name" value="Divalent cation efflux transporter"/>
    <property type="match status" value="1"/>
</dbReference>
<dbReference type="Gene3D" id="1.20.1510.10">
    <property type="entry name" value="Cation efflux protein transmembrane domain"/>
    <property type="match status" value="1"/>
</dbReference>
<evidence type="ECO:0000256" key="1">
    <source>
        <dbReference type="ARBA" id="ARBA00004141"/>
    </source>
</evidence>
<feature type="domain" description="Cation efflux protein transmembrane" evidence="8">
    <location>
        <begin position="39"/>
        <end position="232"/>
    </location>
</feature>
<dbReference type="InterPro" id="IPR058533">
    <property type="entry name" value="Cation_efflux_TM"/>
</dbReference>
<dbReference type="InterPro" id="IPR002524">
    <property type="entry name" value="Cation_efflux"/>
</dbReference>
<dbReference type="Proteomes" id="UP000006001">
    <property type="component" value="Unassembled WGS sequence"/>
</dbReference>
<keyword evidence="5 7" id="KW-1133">Transmembrane helix</keyword>
<keyword evidence="11" id="KW-1185">Reference proteome</keyword>
<name>D0WE32_SLAES</name>
<dbReference type="eggNOG" id="COG0053">
    <property type="taxonomic scope" value="Bacteria"/>
</dbReference>
<comment type="caution">
    <text evidence="10">The sequence shown here is derived from an EMBL/GenBank/DDBJ whole genome shotgun (WGS) entry which is preliminary data.</text>
</comment>
<feature type="transmembrane region" description="Helical" evidence="7">
    <location>
        <begin position="102"/>
        <end position="121"/>
    </location>
</feature>
<dbReference type="SUPFAM" id="SSF161111">
    <property type="entry name" value="Cation efflux protein transmembrane domain-like"/>
    <property type="match status" value="1"/>
</dbReference>
<dbReference type="Gene3D" id="3.30.70.1350">
    <property type="entry name" value="Cation efflux protein, cytoplasmic domain"/>
    <property type="match status" value="1"/>
</dbReference>
<organism evidence="10 11">
    <name type="scientific">Slackia exigua (strain ATCC 700122 / DSM 15923 / CIP 105133 / JCM 11022 / KCTC 5966 / S-7)</name>
    <dbReference type="NCBI Taxonomy" id="649764"/>
    <lineage>
        <taxon>Bacteria</taxon>
        <taxon>Bacillati</taxon>
        <taxon>Actinomycetota</taxon>
        <taxon>Coriobacteriia</taxon>
        <taxon>Eggerthellales</taxon>
        <taxon>Eggerthellaceae</taxon>
        <taxon>Slackia</taxon>
    </lineage>
</organism>
<keyword evidence="6 7" id="KW-0472">Membrane</keyword>
<protein>
    <submittedName>
        <fullName evidence="10">Cation diffusion facilitator family transporter</fullName>
    </submittedName>
</protein>
<dbReference type="Pfam" id="PF16916">
    <property type="entry name" value="ZT_dimer"/>
    <property type="match status" value="1"/>
</dbReference>
<evidence type="ECO:0000256" key="5">
    <source>
        <dbReference type="ARBA" id="ARBA00022989"/>
    </source>
</evidence>
<accession>D0WE32</accession>
<dbReference type="InterPro" id="IPR036837">
    <property type="entry name" value="Cation_efflux_CTD_sf"/>
</dbReference>
<dbReference type="EMBL" id="ACUX02000004">
    <property type="protein sequence ID" value="EEZ61970.1"/>
    <property type="molecule type" value="Genomic_DNA"/>
</dbReference>
<reference evidence="10" key="1">
    <citation type="submission" date="2009-10" db="EMBL/GenBank/DDBJ databases">
        <authorList>
            <person name="Weinstock G."/>
            <person name="Sodergren E."/>
            <person name="Clifton S."/>
            <person name="Fulton L."/>
            <person name="Fulton B."/>
            <person name="Courtney L."/>
            <person name="Fronick C."/>
            <person name="Harrison M."/>
            <person name="Strong C."/>
            <person name="Farmer C."/>
            <person name="Delahaunty K."/>
            <person name="Markovic C."/>
            <person name="Hall O."/>
            <person name="Minx P."/>
            <person name="Tomlinson C."/>
            <person name="Mitreva M."/>
            <person name="Nelson J."/>
            <person name="Hou S."/>
            <person name="Wollam A."/>
            <person name="Pepin K.H."/>
            <person name="Johnson M."/>
            <person name="Bhonagiri V."/>
            <person name="Nash W.E."/>
            <person name="Warren W."/>
            <person name="Chinwalla A."/>
            <person name="Mardis E.R."/>
            <person name="Wilson R.K."/>
        </authorList>
    </citation>
    <scope>NUCLEOTIDE SEQUENCE [LARGE SCALE GENOMIC DNA]</scope>
    <source>
        <strain evidence="10">ATCC 700122</strain>
    </source>
</reference>
<keyword evidence="3" id="KW-0813">Transport</keyword>
<comment type="subcellular location">
    <subcellularLocation>
        <location evidence="1">Membrane</location>
        <topology evidence="1">Multi-pass membrane protein</topology>
    </subcellularLocation>
</comment>
<dbReference type="InterPro" id="IPR027470">
    <property type="entry name" value="Cation_efflux_CTD"/>
</dbReference>
<dbReference type="GO" id="GO:0015086">
    <property type="term" value="F:cadmium ion transmembrane transporter activity"/>
    <property type="evidence" value="ECO:0007669"/>
    <property type="project" value="TreeGrafter"/>
</dbReference>
<feature type="transmembrane region" description="Helical" evidence="7">
    <location>
        <begin position="38"/>
        <end position="60"/>
    </location>
</feature>
<gene>
    <name evidence="10" type="ORF">HMPREF0762_00056</name>
</gene>
<evidence type="ECO:0000256" key="3">
    <source>
        <dbReference type="ARBA" id="ARBA00022448"/>
    </source>
</evidence>
<dbReference type="InterPro" id="IPR027469">
    <property type="entry name" value="Cation_efflux_TMD_sf"/>
</dbReference>
<dbReference type="GO" id="GO:0006882">
    <property type="term" value="P:intracellular zinc ion homeostasis"/>
    <property type="evidence" value="ECO:0007669"/>
    <property type="project" value="TreeGrafter"/>
</dbReference>
<dbReference type="SUPFAM" id="SSF160240">
    <property type="entry name" value="Cation efflux protein cytoplasmic domain-like"/>
    <property type="match status" value="1"/>
</dbReference>
<evidence type="ECO:0000256" key="2">
    <source>
        <dbReference type="ARBA" id="ARBA00008114"/>
    </source>
</evidence>
<evidence type="ECO:0000256" key="6">
    <source>
        <dbReference type="ARBA" id="ARBA00023136"/>
    </source>
</evidence>
<evidence type="ECO:0000313" key="10">
    <source>
        <dbReference type="EMBL" id="EEZ61970.1"/>
    </source>
</evidence>
<dbReference type="STRING" id="649764.HMPREF0762_00056"/>
<dbReference type="HOGENOM" id="CLU_013430_3_2_11"/>
<dbReference type="Pfam" id="PF01545">
    <property type="entry name" value="Cation_efflux"/>
    <property type="match status" value="1"/>
</dbReference>
<comment type="similarity">
    <text evidence="2">Belongs to the cation diffusion facilitator (CDF) transporter (TC 2.A.4) family.</text>
</comment>
<evidence type="ECO:0000256" key="7">
    <source>
        <dbReference type="SAM" id="Phobius"/>
    </source>
</evidence>
<dbReference type="InterPro" id="IPR050291">
    <property type="entry name" value="CDF_Transporter"/>
</dbReference>
<feature type="transmembrane region" description="Helical" evidence="7">
    <location>
        <begin position="72"/>
        <end position="90"/>
    </location>
</feature>
<dbReference type="GO" id="GO:0015093">
    <property type="term" value="F:ferrous iron transmembrane transporter activity"/>
    <property type="evidence" value="ECO:0007669"/>
    <property type="project" value="TreeGrafter"/>
</dbReference>
<dbReference type="PANTHER" id="PTHR43840:SF15">
    <property type="entry name" value="MITOCHONDRIAL METAL TRANSPORTER 1-RELATED"/>
    <property type="match status" value="1"/>
</dbReference>
<dbReference type="GO" id="GO:0015341">
    <property type="term" value="F:zinc efflux antiporter activity"/>
    <property type="evidence" value="ECO:0007669"/>
    <property type="project" value="TreeGrafter"/>
</dbReference>
<feature type="transmembrane region" description="Helical" evidence="7">
    <location>
        <begin position="208"/>
        <end position="225"/>
    </location>
</feature>